<dbReference type="InterPro" id="IPR036322">
    <property type="entry name" value="WD40_repeat_dom_sf"/>
</dbReference>
<evidence type="ECO:0000313" key="9">
    <source>
        <dbReference type="Proteomes" id="UP001075354"/>
    </source>
</evidence>
<dbReference type="Gene3D" id="3.40.50.300">
    <property type="entry name" value="P-loop containing nucleotide triphosphate hydrolases"/>
    <property type="match status" value="1"/>
</dbReference>
<dbReference type="Proteomes" id="UP001075354">
    <property type="component" value="Chromosome 11"/>
</dbReference>
<feature type="region of interest" description="Disordered" evidence="3">
    <location>
        <begin position="1198"/>
        <end position="1245"/>
    </location>
</feature>
<dbReference type="InterPro" id="IPR025139">
    <property type="entry name" value="DUF4062"/>
</dbReference>
<dbReference type="EMBL" id="JAPTSV010000011">
    <property type="protein sequence ID" value="KAJ1523010.1"/>
    <property type="molecule type" value="Genomic_DNA"/>
</dbReference>
<feature type="compositionally biased region" description="Acidic residues" evidence="3">
    <location>
        <begin position="1754"/>
        <end position="1763"/>
    </location>
</feature>
<evidence type="ECO:0000259" key="4">
    <source>
        <dbReference type="Pfam" id="PF13191"/>
    </source>
</evidence>
<dbReference type="InterPro" id="IPR015943">
    <property type="entry name" value="WD40/YVTN_repeat-like_dom_sf"/>
</dbReference>
<evidence type="ECO:0000259" key="6">
    <source>
        <dbReference type="Pfam" id="PF23586"/>
    </source>
</evidence>
<dbReference type="InterPro" id="IPR027417">
    <property type="entry name" value="P-loop_NTPase"/>
</dbReference>
<evidence type="ECO:0000256" key="2">
    <source>
        <dbReference type="ARBA" id="ARBA00022737"/>
    </source>
</evidence>
<feature type="region of interest" description="Disordered" evidence="3">
    <location>
        <begin position="1750"/>
        <end position="1800"/>
    </location>
</feature>
<dbReference type="FunFam" id="1.25.40.370:FF:000003">
    <property type="entry name" value="Leucine-rich repeat and WD repeat-containing protein"/>
    <property type="match status" value="1"/>
</dbReference>
<feature type="domain" description="NWD1/2-like winged helix-turn-helix" evidence="7">
    <location>
        <begin position="612"/>
        <end position="723"/>
    </location>
</feature>
<evidence type="ECO:0000259" key="7">
    <source>
        <dbReference type="Pfam" id="PF25469"/>
    </source>
</evidence>
<proteinExistence type="predicted"/>
<dbReference type="Pfam" id="PF25469">
    <property type="entry name" value="WHD_NWD1"/>
    <property type="match status" value="1"/>
</dbReference>
<keyword evidence="9" id="KW-1185">Reference proteome</keyword>
<feature type="compositionally biased region" description="Low complexity" evidence="3">
    <location>
        <begin position="1772"/>
        <end position="1785"/>
    </location>
</feature>
<keyword evidence="1" id="KW-0853">WD repeat</keyword>
<dbReference type="PANTHER" id="PTHR19871:SF14">
    <property type="entry name" value="DUF4062 DOMAIN-CONTAINING PROTEIN"/>
    <property type="match status" value="1"/>
</dbReference>
<protein>
    <recommendedName>
        <fullName evidence="10">NACHT and WD repeat domain-containing protein 2</fullName>
    </recommendedName>
</protein>
<feature type="domain" description="Orc1-like AAA ATPase" evidence="4">
    <location>
        <begin position="363"/>
        <end position="492"/>
    </location>
</feature>
<reference evidence="8" key="1">
    <citation type="submission" date="2022-12" db="EMBL/GenBank/DDBJ databases">
        <title>Chromosome-level genome assembly of the bean flower thrips Megalurothrips usitatus.</title>
        <authorList>
            <person name="Ma L."/>
            <person name="Liu Q."/>
            <person name="Li H."/>
            <person name="Cai W."/>
        </authorList>
    </citation>
    <scope>NUCLEOTIDE SEQUENCE</scope>
    <source>
        <strain evidence="8">Cailab_2022a</strain>
    </source>
</reference>
<evidence type="ECO:0008006" key="10">
    <source>
        <dbReference type="Google" id="ProtNLM"/>
    </source>
</evidence>
<dbReference type="InterPro" id="IPR041664">
    <property type="entry name" value="AAA_16"/>
</dbReference>
<dbReference type="InterPro" id="IPR001680">
    <property type="entry name" value="WD40_rpt"/>
</dbReference>
<dbReference type="SUPFAM" id="SSF50978">
    <property type="entry name" value="WD40 repeat-like"/>
    <property type="match status" value="1"/>
</dbReference>
<dbReference type="Gene3D" id="2.130.10.10">
    <property type="entry name" value="YVTN repeat-like/Quinoprotein amine dehydrogenase"/>
    <property type="match status" value="2"/>
</dbReference>
<dbReference type="Pfam" id="PF13271">
    <property type="entry name" value="DUF4062"/>
    <property type="match status" value="1"/>
</dbReference>
<dbReference type="SMART" id="SM00320">
    <property type="entry name" value="WD40"/>
    <property type="match status" value="5"/>
</dbReference>
<dbReference type="InterPro" id="IPR056534">
    <property type="entry name" value="Beta-prop_NWD2_C"/>
</dbReference>
<name>A0AAV7XER9_9NEOP</name>
<dbReference type="InterPro" id="IPR011047">
    <property type="entry name" value="Quinoprotein_ADH-like_sf"/>
</dbReference>
<dbReference type="SUPFAM" id="SSF50998">
    <property type="entry name" value="Quinoprotein alcohol dehydrogenase-like"/>
    <property type="match status" value="1"/>
</dbReference>
<dbReference type="PANTHER" id="PTHR19871">
    <property type="entry name" value="BETA TRANSDUCIN-RELATED PROTEIN"/>
    <property type="match status" value="1"/>
</dbReference>
<dbReference type="InterPro" id="IPR057588">
    <property type="entry name" value="NWD1/2-like_WH"/>
</dbReference>
<comment type="caution">
    <text evidence="8">The sequence shown here is derived from an EMBL/GenBank/DDBJ whole genome shotgun (WGS) entry which is preliminary data.</text>
</comment>
<dbReference type="SUPFAM" id="SSF52540">
    <property type="entry name" value="P-loop containing nucleoside triphosphate hydrolases"/>
    <property type="match status" value="1"/>
</dbReference>
<dbReference type="Gene3D" id="1.25.40.370">
    <property type="match status" value="1"/>
</dbReference>
<accession>A0AAV7XER9</accession>
<evidence type="ECO:0000313" key="8">
    <source>
        <dbReference type="EMBL" id="KAJ1523010.1"/>
    </source>
</evidence>
<sequence>MDDRTVDLIFAGSLQSLPPVSSKIVRIFTSSTFTDTTMERNTLMAQCYPKLKDFCREKHGLEFQVVDMRWGVRDEATDDHMTTELCMREIANCQRLSMGPNFVVFLGQKYGYRPIPTYIVSSELQMLRDELASTGTDVSLLDTWYRKDSNAVPPVSVLQPISSILINFNNKRIPKLQQHDQAVWWDTLGKMQKLLRKAAATLHAAGRMDKDLMHNYFMSVTEREVINGILSVKNTKNHCLAYVRYINNINLQNLKKASLFLDVLNRSLDTEASKLMANLRDERLTDKIEASNYQRYTVEWIGREGLDTETHEEYLQHFITHFYRNITKLVDRAMRKEDSSAQGQIVTEILQHLHACNNAVKVFYGREGELDRIQRYVCGEGDKPLVLYGEGGCGKTSLLAMSAGNSAAGWFPGARPVCVIRFLGTTPDSSALTPTLISICQQISYNFMLPYEDIPDDLVPLTAHFKHLLTCASKEQPLIVFLDSVDQLTGAQDANKVSWLPTRLPPHCKLIVSCAAEADNPEVSREYHLLRRMLDVEEQFIEVSALGEDLAMQVIKMWMRTACRDLTNYQWRLVSNAISSCSLPIFVKLVFAEICRWRSYTKPQDTHLAATVMDSIMMLFERIEKQHGRILVFHALAYITAAKSGLSESELEDLISLDDRVLDDVYQYHMPPVRRIPPLLWTRIRNDLPNYLSEREADGVSVMNWYHRQFRDTAKERYFKNMNMAMYFHSSIADYYLGIWGGGNPKPFKYTEIQRHRFNLTDKEGSADRKVPVQPLVFYTKDGKVSRYNLRKFGEMPYHMVRARRFKDLYEHVLFNYEWLHAKLSSCPLQAVLSDFEDACNNIDDRDATRLGLDPAGRELHLVADALRLGGAILSVYPNMLAPQLVGRLLPEIGVNPNVKMLLQDCDKKGPAHCALLPLYHCLHTPGGPLKYSLEGHQFAVFAFCLTGDLRYIVSISNRFITWDLSTSDMTRDVNPGLEGIMQMLVLSPDNRYAAAFTNNNQSVLLNMLTSEFFLLENALRDEEPVVGVALLNTHVLVYGAGSWCRFDMRGGLQEKGVTPEDPTARPLLLVDMTALDDYRQVYWSGSLDDPAMRLRTKLPALELEPLDFHSAMVLTADKQTLYCCTDEGVAAVSKYVLNAEAGRWELDRRLPSAPADDRESLLQLKVAPAHAALLGTTSNGFVVWDLSRDMVAEQDPMADPLAEEEEEEEEEEEAAAAEADGEAVVDAKDADASAASGTTKRRKRGLAKDTAMALWLPHGTRNISTRMLTSNSIMISAHRDYAVAGVRKNLYVWSLRDGRLLKILDAHFGRIIQLEPLTVGSWNSVVTSSIDRTVKVWNINNIFEQVHVIDRHELQIDSICVCQAAGVAVTVTRGCVGVWDLRVGKLLTRLADSPLGAIVTHAAITQDGRYIVSAESGNILVWNRLTEQVLFKEEQQGVRQLDLLEEGTRFLAVSRPSPANAAPNAEPSKATATATARALPSGARVFSFDWSVRVAPGASWRPAVVTSDGQHLCVIASDKGSREAVVVYSARNGQLIHRLPLKPVGVKDVLQLVPMPNKGHLLAVIDPDKGSVLDIRTKRLVRAITKWGGSCTRDGRFGLCAPARGGLELLELKKGATVRTFIPKVAEGVFTIICLFNKTDEYVLYYHSGKKTLRVFRTADAKMIANYRVAAELSAIDSTDDGLCIVLGTVDGCVSVMSIADPEKPEMAAYLAEMPSRDEQWKKKLSKQRARSRFRAAAAIARLCAGFQGGAEDGGEASQGEDADSKATEDSSSSDVQQQHQPQSAPNMMTLKREMTVEE</sequence>
<dbReference type="Pfam" id="PF23586">
    <property type="entry name" value="Beta-prop_NWD2_C"/>
    <property type="match status" value="1"/>
</dbReference>
<evidence type="ECO:0000259" key="5">
    <source>
        <dbReference type="Pfam" id="PF13271"/>
    </source>
</evidence>
<organism evidence="8 9">
    <name type="scientific">Megalurothrips usitatus</name>
    <name type="common">bean blossom thrips</name>
    <dbReference type="NCBI Taxonomy" id="439358"/>
    <lineage>
        <taxon>Eukaryota</taxon>
        <taxon>Metazoa</taxon>
        <taxon>Ecdysozoa</taxon>
        <taxon>Arthropoda</taxon>
        <taxon>Hexapoda</taxon>
        <taxon>Insecta</taxon>
        <taxon>Pterygota</taxon>
        <taxon>Neoptera</taxon>
        <taxon>Paraneoptera</taxon>
        <taxon>Thysanoptera</taxon>
        <taxon>Terebrantia</taxon>
        <taxon>Thripoidea</taxon>
        <taxon>Thripidae</taxon>
        <taxon>Megalurothrips</taxon>
    </lineage>
</organism>
<feature type="domain" description="DUF4062" evidence="5">
    <location>
        <begin position="26"/>
        <end position="113"/>
    </location>
</feature>
<dbReference type="InterPro" id="IPR052752">
    <property type="entry name" value="NACHT-WD_repeat"/>
</dbReference>
<dbReference type="Pfam" id="PF13191">
    <property type="entry name" value="AAA_16"/>
    <property type="match status" value="1"/>
</dbReference>
<evidence type="ECO:0000256" key="1">
    <source>
        <dbReference type="ARBA" id="ARBA00022574"/>
    </source>
</evidence>
<keyword evidence="2" id="KW-0677">Repeat</keyword>
<feature type="domain" description="NWD2 C-terminal beta-propeller" evidence="6">
    <location>
        <begin position="1347"/>
        <end position="1700"/>
    </location>
</feature>
<gene>
    <name evidence="8" type="ORF">ONE63_002145</name>
</gene>
<evidence type="ECO:0000256" key="3">
    <source>
        <dbReference type="SAM" id="MobiDB-lite"/>
    </source>
</evidence>
<feature type="compositionally biased region" description="Acidic residues" evidence="3">
    <location>
        <begin position="1202"/>
        <end position="1224"/>
    </location>
</feature>